<dbReference type="CDD" id="cd00198">
    <property type="entry name" value="vWFA"/>
    <property type="match status" value="1"/>
</dbReference>
<keyword evidence="3" id="KW-1185">Reference proteome</keyword>
<evidence type="ECO:0008006" key="4">
    <source>
        <dbReference type="Google" id="ProtNLM"/>
    </source>
</evidence>
<dbReference type="Gene3D" id="3.40.50.410">
    <property type="entry name" value="von Willebrand factor, type A domain"/>
    <property type="match status" value="1"/>
</dbReference>
<reference evidence="2" key="3">
    <citation type="submission" date="2022-06" db="UniProtKB">
        <authorList>
            <consortium name="EnsemblMetazoa"/>
        </authorList>
    </citation>
    <scope>IDENTIFICATION</scope>
</reference>
<gene>
    <name evidence="1" type="ORF">SSS_3150</name>
</gene>
<evidence type="ECO:0000313" key="2">
    <source>
        <dbReference type="EnsemblMetazoa" id="KAF7493842.1"/>
    </source>
</evidence>
<organism evidence="1">
    <name type="scientific">Sarcoptes scabiei</name>
    <name type="common">Itch mite</name>
    <name type="synonym">Acarus scabiei</name>
    <dbReference type="NCBI Taxonomy" id="52283"/>
    <lineage>
        <taxon>Eukaryota</taxon>
        <taxon>Metazoa</taxon>
        <taxon>Ecdysozoa</taxon>
        <taxon>Arthropoda</taxon>
        <taxon>Chelicerata</taxon>
        <taxon>Arachnida</taxon>
        <taxon>Acari</taxon>
        <taxon>Acariformes</taxon>
        <taxon>Sarcoptiformes</taxon>
        <taxon>Astigmata</taxon>
        <taxon>Psoroptidia</taxon>
        <taxon>Sarcoptoidea</taxon>
        <taxon>Sarcoptidae</taxon>
        <taxon>Sarcoptinae</taxon>
        <taxon>Sarcoptes</taxon>
    </lineage>
</organism>
<accession>A0A834VDR7</accession>
<dbReference type="EMBL" id="WVUK01000054">
    <property type="protein sequence ID" value="KAF7493842.1"/>
    <property type="molecule type" value="Genomic_DNA"/>
</dbReference>
<protein>
    <recommendedName>
        <fullName evidence="4">VWFA domain-containing protein</fullName>
    </recommendedName>
</protein>
<evidence type="ECO:0000313" key="1">
    <source>
        <dbReference type="EMBL" id="KAF7493842.1"/>
    </source>
</evidence>
<reference evidence="3" key="1">
    <citation type="journal article" date="2020" name="PLoS Negl. Trop. Dis.">
        <title>High-quality nuclear genome for Sarcoptes scabiei-A critical resource for a neglected parasite.</title>
        <authorList>
            <person name="Korhonen P.K."/>
            <person name="Gasser R.B."/>
            <person name="Ma G."/>
            <person name="Wang T."/>
            <person name="Stroehlein A.J."/>
            <person name="Young N.D."/>
            <person name="Ang C.S."/>
            <person name="Fernando D.D."/>
            <person name="Lu H.C."/>
            <person name="Taylor S."/>
            <person name="Reynolds S.L."/>
            <person name="Mofiz E."/>
            <person name="Najaraj S.H."/>
            <person name="Gowda H."/>
            <person name="Madugundu A."/>
            <person name="Renuse S."/>
            <person name="Holt D."/>
            <person name="Pandey A."/>
            <person name="Papenfuss A.T."/>
            <person name="Fischer K."/>
        </authorList>
    </citation>
    <scope>NUCLEOTIDE SEQUENCE [LARGE SCALE GENOMIC DNA]</scope>
</reference>
<dbReference type="InterPro" id="IPR036465">
    <property type="entry name" value="vWFA_dom_sf"/>
</dbReference>
<name>A0A834VDR7_SARSC</name>
<proteinExistence type="predicted"/>
<reference evidence="1" key="2">
    <citation type="submission" date="2020-01" db="EMBL/GenBank/DDBJ databases">
        <authorList>
            <person name="Korhonen P.K.K."/>
            <person name="Guangxu M.G."/>
            <person name="Wang T.W."/>
            <person name="Stroehlein A.J.S."/>
            <person name="Young N.D."/>
            <person name="Ang C.-S.A."/>
            <person name="Fernando D.W.F."/>
            <person name="Lu H.L."/>
            <person name="Taylor S.T."/>
            <person name="Ehtesham M.E.M."/>
            <person name="Najaraj S.H.N."/>
            <person name="Harsha G.H.G."/>
            <person name="Madugundu A.M."/>
            <person name="Renuse S.R."/>
            <person name="Holt D.H."/>
            <person name="Pandey A.P."/>
            <person name="Papenfuss A.P."/>
            <person name="Gasser R.B.G."/>
            <person name="Fischer K.F."/>
        </authorList>
    </citation>
    <scope>NUCLEOTIDE SEQUENCE</scope>
    <source>
        <strain evidence="1">SSS_KF_BRIS2020</strain>
    </source>
</reference>
<dbReference type="Proteomes" id="UP000070412">
    <property type="component" value="Unassembled WGS sequence"/>
</dbReference>
<dbReference type="AlphaFoldDB" id="A0A834VDR7"/>
<dbReference type="SUPFAM" id="SSF53300">
    <property type="entry name" value="vWA-like"/>
    <property type="match status" value="1"/>
</dbReference>
<evidence type="ECO:0000313" key="3">
    <source>
        <dbReference type="Proteomes" id="UP000070412"/>
    </source>
</evidence>
<dbReference type="EnsemblMetazoa" id="SSS_3150s_mrna">
    <property type="protein sequence ID" value="KAF7493842.1"/>
    <property type="gene ID" value="SSS_3150"/>
</dbReference>
<sequence length="196" mass="22680">MNVLFLILVDESLSMKEKKAEVVNGLNQFIDVQREINPDSRLILIKFNNSVTIMHQGANINDIEPIRMYEYNPCGRTALFDAVDCGLNLAERLRSKQDRLVCIIVTDGEDNASRNQQSTKTIKKLVRKYESQPDCSFTYLGRSSEFWYRKKPVSKISYESHRHRFYPQSSSTIIALAQRRHHRTTSTTPQYQSVTS</sequence>
<dbReference type="OrthoDB" id="6495157at2759"/>
<dbReference type="GO" id="GO:0032991">
    <property type="term" value="C:protein-containing complex"/>
    <property type="evidence" value="ECO:0007669"/>
    <property type="project" value="UniProtKB-ARBA"/>
</dbReference>